<sequence length="295" mass="33700">MLSLVKHIILLLGFLLSVVAAAQCPVGREVNTSFEERKFNFYHPKTNELIRSINLFQENPYNKLPFKRKSIDASYGMNIYHLSPAEAQEYSRQYLDPSSEEKIVYLNSQADVVIHDDCKVYVNYGLYRMSEDNEYLSCASTVSLYDASGTLMHPYSEDRSQLVNSVFSNDYNTIMSGTSSRNDIESIQAVDLTTGRKIFILGKCEEEMWSNPGNVQDSHLLIATLYESGSTSSDKTVYVFNPADRTLRYRRMKGQQMEDTIGFYPSGLVVIRGKGGVREVFDYVDDFEEIKINKY</sequence>
<dbReference type="SUPFAM" id="SSF50998">
    <property type="entry name" value="Quinoprotein alcohol dehydrogenase-like"/>
    <property type="match status" value="1"/>
</dbReference>
<feature type="chain" id="PRO_5037597144" evidence="1">
    <location>
        <begin position="23"/>
        <end position="295"/>
    </location>
</feature>
<gene>
    <name evidence="2" type="ORF">H9S92_05850</name>
</gene>
<name>A0A923T878_9BACT</name>
<protein>
    <submittedName>
        <fullName evidence="2">Uncharacterized protein</fullName>
    </submittedName>
</protein>
<reference evidence="2" key="1">
    <citation type="submission" date="2020-08" db="EMBL/GenBank/DDBJ databases">
        <title>Lewinella bacteria from marine environments.</title>
        <authorList>
            <person name="Zhong Y."/>
        </authorList>
    </citation>
    <scope>NUCLEOTIDE SEQUENCE</scope>
    <source>
        <strain evidence="2">KCTC 42187</strain>
    </source>
</reference>
<dbReference type="EMBL" id="JACSIT010000070">
    <property type="protein sequence ID" value="MBC6993673.1"/>
    <property type="molecule type" value="Genomic_DNA"/>
</dbReference>
<evidence type="ECO:0000313" key="2">
    <source>
        <dbReference type="EMBL" id="MBC6993673.1"/>
    </source>
</evidence>
<dbReference type="InterPro" id="IPR011047">
    <property type="entry name" value="Quinoprotein_ADH-like_sf"/>
</dbReference>
<proteinExistence type="predicted"/>
<dbReference type="AlphaFoldDB" id="A0A923T878"/>
<dbReference type="Proteomes" id="UP000650081">
    <property type="component" value="Unassembled WGS sequence"/>
</dbReference>
<organism evidence="2 3">
    <name type="scientific">Neolewinella lacunae</name>
    <dbReference type="NCBI Taxonomy" id="1517758"/>
    <lineage>
        <taxon>Bacteria</taxon>
        <taxon>Pseudomonadati</taxon>
        <taxon>Bacteroidota</taxon>
        <taxon>Saprospiria</taxon>
        <taxon>Saprospirales</taxon>
        <taxon>Lewinellaceae</taxon>
        <taxon>Neolewinella</taxon>
    </lineage>
</organism>
<keyword evidence="3" id="KW-1185">Reference proteome</keyword>
<comment type="caution">
    <text evidence="2">The sequence shown here is derived from an EMBL/GenBank/DDBJ whole genome shotgun (WGS) entry which is preliminary data.</text>
</comment>
<feature type="signal peptide" evidence="1">
    <location>
        <begin position="1"/>
        <end position="22"/>
    </location>
</feature>
<keyword evidence="1" id="KW-0732">Signal</keyword>
<evidence type="ECO:0000313" key="3">
    <source>
        <dbReference type="Proteomes" id="UP000650081"/>
    </source>
</evidence>
<dbReference type="RefSeq" id="WP_187465781.1">
    <property type="nucleotide sequence ID" value="NZ_JACSIT010000070.1"/>
</dbReference>
<evidence type="ECO:0000256" key="1">
    <source>
        <dbReference type="SAM" id="SignalP"/>
    </source>
</evidence>
<accession>A0A923T878</accession>